<dbReference type="PRINTS" id="PR00411">
    <property type="entry name" value="PNDRDTASEI"/>
</dbReference>
<evidence type="ECO:0000313" key="8">
    <source>
        <dbReference type="Proteomes" id="UP000799439"/>
    </source>
</evidence>
<protein>
    <submittedName>
        <fullName evidence="7">FAD/NAD(P)-binding domain-containing protein</fullName>
    </submittedName>
</protein>
<dbReference type="GO" id="GO:0004499">
    <property type="term" value="F:N,N-dimethylaniline monooxygenase activity"/>
    <property type="evidence" value="ECO:0007669"/>
    <property type="project" value="InterPro"/>
</dbReference>
<keyword evidence="8" id="KW-1185">Reference proteome</keyword>
<dbReference type="EMBL" id="ML996088">
    <property type="protein sequence ID" value="KAF2151064.1"/>
    <property type="molecule type" value="Genomic_DNA"/>
</dbReference>
<evidence type="ECO:0000256" key="4">
    <source>
        <dbReference type="ARBA" id="ARBA00022857"/>
    </source>
</evidence>
<accession>A0A9P4MII4</accession>
<dbReference type="Pfam" id="PF00743">
    <property type="entry name" value="FMO-like"/>
    <property type="match status" value="1"/>
</dbReference>
<dbReference type="PANTHER" id="PTHR43872">
    <property type="entry name" value="MONOOXYGENASE, PUTATIVE (AFU_ORTHOLOGUE AFUA_8G02570)-RELATED"/>
    <property type="match status" value="1"/>
</dbReference>
<organism evidence="7 8">
    <name type="scientific">Myriangium duriaei CBS 260.36</name>
    <dbReference type="NCBI Taxonomy" id="1168546"/>
    <lineage>
        <taxon>Eukaryota</taxon>
        <taxon>Fungi</taxon>
        <taxon>Dikarya</taxon>
        <taxon>Ascomycota</taxon>
        <taxon>Pezizomycotina</taxon>
        <taxon>Dothideomycetes</taxon>
        <taxon>Dothideomycetidae</taxon>
        <taxon>Myriangiales</taxon>
        <taxon>Myriangiaceae</taxon>
        <taxon>Myriangium</taxon>
    </lineage>
</organism>
<dbReference type="GO" id="GO:0050661">
    <property type="term" value="F:NADP binding"/>
    <property type="evidence" value="ECO:0007669"/>
    <property type="project" value="InterPro"/>
</dbReference>
<keyword evidence="3" id="KW-0274">FAD</keyword>
<dbReference type="Proteomes" id="UP000799439">
    <property type="component" value="Unassembled WGS sequence"/>
</dbReference>
<dbReference type="FunFam" id="3.50.50.60:FF:000228">
    <property type="entry name" value="FAD-containing monooxygenase EthA"/>
    <property type="match status" value="1"/>
</dbReference>
<evidence type="ECO:0000256" key="2">
    <source>
        <dbReference type="ARBA" id="ARBA00022630"/>
    </source>
</evidence>
<comment type="cofactor">
    <cofactor evidence="1">
        <name>FAD</name>
        <dbReference type="ChEBI" id="CHEBI:57692"/>
    </cofactor>
</comment>
<dbReference type="GO" id="GO:0050660">
    <property type="term" value="F:flavin adenine dinucleotide binding"/>
    <property type="evidence" value="ECO:0007669"/>
    <property type="project" value="InterPro"/>
</dbReference>
<name>A0A9P4MII4_9PEZI</name>
<sequence>MAQPDESYDVVIIGAGMSGLNAAYRLQERCPGRTYTILEGREHMGGTWDLFKYPGIRSDSDLHTFGFPFRPWMQKNAIADGHLIIQYMKDTAAEFGLDKRIQYSHKVESADFSTKQQRWNLSVTATGTTSKHIRCQFLLLCTGYYDYHNPLDVKIPGISSFRGQVIHPQFWPSEDKLDYTNKKIVIIGSGATAVTLLPSLTHKAAHVTMLQRSPSWIVAVPQSDLLSRALRFFLPHSLAARALRWRFYLLHWWSYTLFQRFPIWARGLLRARAKALLPKGYPLDPNFNPKYHPWDQRLCASPDGDFFAAIRKGKADIVTDSIQNVTEDSIQLEKSEALKPDIIVTATGLALRIAGGCKMSVDGAAVDPAGKFVYRHAMMQDIPNAMLFIGYVQYSWTLGSDCSALWACRLINHMAQKGWESATPVVEGGEEELKEKPLLALKSTYITKGGGRLPMAGDREPWGPRKTYIKDLWEAKYSDFRELDFRRGEGYRDA</sequence>
<dbReference type="Gene3D" id="3.50.50.60">
    <property type="entry name" value="FAD/NAD(P)-binding domain"/>
    <property type="match status" value="2"/>
</dbReference>
<dbReference type="InterPro" id="IPR051820">
    <property type="entry name" value="FAD-binding_MO"/>
</dbReference>
<dbReference type="InterPro" id="IPR036188">
    <property type="entry name" value="FAD/NAD-bd_sf"/>
</dbReference>
<reference evidence="7" key="1">
    <citation type="journal article" date="2020" name="Stud. Mycol.">
        <title>101 Dothideomycetes genomes: a test case for predicting lifestyles and emergence of pathogens.</title>
        <authorList>
            <person name="Haridas S."/>
            <person name="Albert R."/>
            <person name="Binder M."/>
            <person name="Bloem J."/>
            <person name="Labutti K."/>
            <person name="Salamov A."/>
            <person name="Andreopoulos B."/>
            <person name="Baker S."/>
            <person name="Barry K."/>
            <person name="Bills G."/>
            <person name="Bluhm B."/>
            <person name="Cannon C."/>
            <person name="Castanera R."/>
            <person name="Culley D."/>
            <person name="Daum C."/>
            <person name="Ezra D."/>
            <person name="Gonzalez J."/>
            <person name="Henrissat B."/>
            <person name="Kuo A."/>
            <person name="Liang C."/>
            <person name="Lipzen A."/>
            <person name="Lutzoni F."/>
            <person name="Magnuson J."/>
            <person name="Mondo S."/>
            <person name="Nolan M."/>
            <person name="Ohm R."/>
            <person name="Pangilinan J."/>
            <person name="Park H.-J."/>
            <person name="Ramirez L."/>
            <person name="Alfaro M."/>
            <person name="Sun H."/>
            <person name="Tritt A."/>
            <person name="Yoshinaga Y."/>
            <person name="Zwiers L.-H."/>
            <person name="Turgeon B."/>
            <person name="Goodwin S."/>
            <person name="Spatafora J."/>
            <person name="Crous P."/>
            <person name="Grigoriev I."/>
        </authorList>
    </citation>
    <scope>NUCLEOTIDE SEQUENCE</scope>
    <source>
        <strain evidence="7">CBS 260.36</strain>
    </source>
</reference>
<dbReference type="PANTHER" id="PTHR43872:SF1">
    <property type="entry name" value="MONOOXYGENASE, PUTATIVE (AFU_ORTHOLOGUE AFUA_8G02570)-RELATED"/>
    <property type="match status" value="1"/>
</dbReference>
<evidence type="ECO:0000256" key="3">
    <source>
        <dbReference type="ARBA" id="ARBA00022827"/>
    </source>
</evidence>
<dbReference type="SUPFAM" id="SSF51905">
    <property type="entry name" value="FAD/NAD(P)-binding domain"/>
    <property type="match status" value="2"/>
</dbReference>
<dbReference type="OrthoDB" id="66881at2759"/>
<evidence type="ECO:0000313" key="7">
    <source>
        <dbReference type="EMBL" id="KAF2151064.1"/>
    </source>
</evidence>
<evidence type="ECO:0000256" key="1">
    <source>
        <dbReference type="ARBA" id="ARBA00001974"/>
    </source>
</evidence>
<evidence type="ECO:0000256" key="6">
    <source>
        <dbReference type="ARBA" id="ARBA00023033"/>
    </source>
</evidence>
<keyword evidence="6" id="KW-0503">Monooxygenase</keyword>
<evidence type="ECO:0000256" key="5">
    <source>
        <dbReference type="ARBA" id="ARBA00023002"/>
    </source>
</evidence>
<dbReference type="InterPro" id="IPR020946">
    <property type="entry name" value="Flavin_mOase-like"/>
</dbReference>
<keyword evidence="2" id="KW-0285">Flavoprotein</keyword>
<dbReference type="AlphaFoldDB" id="A0A9P4MII4"/>
<keyword evidence="4" id="KW-0521">NADP</keyword>
<keyword evidence="5" id="KW-0560">Oxidoreductase</keyword>
<gene>
    <name evidence="7" type="ORF">K461DRAFT_279837</name>
</gene>
<proteinExistence type="predicted"/>
<comment type="caution">
    <text evidence="7">The sequence shown here is derived from an EMBL/GenBank/DDBJ whole genome shotgun (WGS) entry which is preliminary data.</text>
</comment>